<reference evidence="2" key="1">
    <citation type="submission" date="2021-01" db="EMBL/GenBank/DDBJ databases">
        <title>Whole genome shotgun sequence of Actinoplanes ferrugineus NBRC 15555.</title>
        <authorList>
            <person name="Komaki H."/>
            <person name="Tamura T."/>
        </authorList>
    </citation>
    <scope>NUCLEOTIDE SEQUENCE</scope>
    <source>
        <strain evidence="2">NBRC 15555</strain>
    </source>
</reference>
<dbReference type="Proteomes" id="UP000598174">
    <property type="component" value="Unassembled WGS sequence"/>
</dbReference>
<feature type="region of interest" description="Disordered" evidence="1">
    <location>
        <begin position="1"/>
        <end position="26"/>
    </location>
</feature>
<evidence type="ECO:0000256" key="1">
    <source>
        <dbReference type="SAM" id="MobiDB-lite"/>
    </source>
</evidence>
<dbReference type="AlphaFoldDB" id="A0A919ITN5"/>
<feature type="region of interest" description="Disordered" evidence="1">
    <location>
        <begin position="65"/>
        <end position="90"/>
    </location>
</feature>
<comment type="caution">
    <text evidence="2">The sequence shown here is derived from an EMBL/GenBank/DDBJ whole genome shotgun (WGS) entry which is preliminary data.</text>
</comment>
<name>A0A919ITN5_9ACTN</name>
<evidence type="ECO:0000313" key="2">
    <source>
        <dbReference type="EMBL" id="GIE08315.1"/>
    </source>
</evidence>
<organism evidence="2 3">
    <name type="scientific">Paractinoplanes ferrugineus</name>
    <dbReference type="NCBI Taxonomy" id="113564"/>
    <lineage>
        <taxon>Bacteria</taxon>
        <taxon>Bacillati</taxon>
        <taxon>Actinomycetota</taxon>
        <taxon>Actinomycetes</taxon>
        <taxon>Micromonosporales</taxon>
        <taxon>Micromonosporaceae</taxon>
        <taxon>Paractinoplanes</taxon>
    </lineage>
</organism>
<sequence length="90" mass="9410">MSVPRVGALRSADEPDEAEWGPPGPVDCRPAWVIWRALLGLGESGGRCGAGVATGWDVRYEEALGVGEEGEDTLGVGEEGDEGEESAVRQ</sequence>
<protein>
    <submittedName>
        <fullName evidence="2">Uncharacterized protein</fullName>
    </submittedName>
</protein>
<evidence type="ECO:0000313" key="3">
    <source>
        <dbReference type="Proteomes" id="UP000598174"/>
    </source>
</evidence>
<feature type="compositionally biased region" description="Acidic residues" evidence="1">
    <location>
        <begin position="68"/>
        <end position="90"/>
    </location>
</feature>
<keyword evidence="3" id="KW-1185">Reference proteome</keyword>
<proteinExistence type="predicted"/>
<gene>
    <name evidence="2" type="ORF">Afe05nite_01550</name>
</gene>
<accession>A0A919ITN5</accession>
<dbReference type="EMBL" id="BOMM01000001">
    <property type="protein sequence ID" value="GIE08315.1"/>
    <property type="molecule type" value="Genomic_DNA"/>
</dbReference>